<dbReference type="Proteomes" id="UP000310158">
    <property type="component" value="Unassembled WGS sequence"/>
</dbReference>
<evidence type="ECO:0000256" key="1">
    <source>
        <dbReference type="SAM" id="MobiDB-lite"/>
    </source>
</evidence>
<name>A0A4S4LQ36_9AGAM</name>
<reference evidence="2 3" key="1">
    <citation type="submission" date="2019-02" db="EMBL/GenBank/DDBJ databases">
        <title>Genome sequencing of the rare red list fungi Bondarzewia mesenterica.</title>
        <authorList>
            <person name="Buettner E."/>
            <person name="Kellner H."/>
        </authorList>
    </citation>
    <scope>NUCLEOTIDE SEQUENCE [LARGE SCALE GENOMIC DNA]</scope>
    <source>
        <strain evidence="2 3">DSM 108281</strain>
    </source>
</reference>
<accession>A0A4S4LQ36</accession>
<evidence type="ECO:0000313" key="2">
    <source>
        <dbReference type="EMBL" id="THH13698.1"/>
    </source>
</evidence>
<feature type="region of interest" description="Disordered" evidence="1">
    <location>
        <begin position="34"/>
        <end position="55"/>
    </location>
</feature>
<keyword evidence="3" id="KW-1185">Reference proteome</keyword>
<evidence type="ECO:0000313" key="3">
    <source>
        <dbReference type="Proteomes" id="UP000310158"/>
    </source>
</evidence>
<dbReference type="AlphaFoldDB" id="A0A4S4LQ36"/>
<gene>
    <name evidence="2" type="ORF">EW146_g6551</name>
</gene>
<protein>
    <submittedName>
        <fullName evidence="2">Uncharacterized protein</fullName>
    </submittedName>
</protein>
<sequence>MEDDINTAGLPQNPIQVLILKVNASSQLSPAPGLTNFQTVKTPPNLSAPPFNNKNYNSAPSHDLVTTMCNNLSSEDNRKIAELLLNPIYVPILSVNASGRPSLALALTKTRPIIAIEPKISPLDVISNHPSQMAPYSNKFGIVIVSPKVGTGNQASTRLEDQPPSIYAQPSPYLNHLFSQNDTSFNSIIFPSELPSQLFNGLEYLSDSLFTLPQSMRHLPSGTSPPLQSLLLLPKNAQSVYPLPNQAEASWPQNSQNFNTEYILNALSLKRKQTNTAPSC</sequence>
<proteinExistence type="predicted"/>
<comment type="caution">
    <text evidence="2">The sequence shown here is derived from an EMBL/GenBank/DDBJ whole genome shotgun (WGS) entry which is preliminary data.</text>
</comment>
<dbReference type="EMBL" id="SGPL01000333">
    <property type="protein sequence ID" value="THH13698.1"/>
    <property type="molecule type" value="Genomic_DNA"/>
</dbReference>
<organism evidence="2 3">
    <name type="scientific">Bondarzewia mesenterica</name>
    <dbReference type="NCBI Taxonomy" id="1095465"/>
    <lineage>
        <taxon>Eukaryota</taxon>
        <taxon>Fungi</taxon>
        <taxon>Dikarya</taxon>
        <taxon>Basidiomycota</taxon>
        <taxon>Agaricomycotina</taxon>
        <taxon>Agaricomycetes</taxon>
        <taxon>Russulales</taxon>
        <taxon>Bondarzewiaceae</taxon>
        <taxon>Bondarzewia</taxon>
    </lineage>
</organism>